<evidence type="ECO:0000313" key="4">
    <source>
        <dbReference type="Proteomes" id="UP000051672"/>
    </source>
</evidence>
<keyword evidence="1" id="KW-0732">Signal</keyword>
<dbReference type="STRING" id="1423727.FC34_GL000141"/>
<evidence type="ECO:0000259" key="2">
    <source>
        <dbReference type="Pfam" id="PF03217"/>
    </source>
</evidence>
<feature type="signal peptide" evidence="1">
    <location>
        <begin position="1"/>
        <end position="26"/>
    </location>
</feature>
<dbReference type="EMBL" id="AYZQ01000001">
    <property type="protein sequence ID" value="KRM72436.1"/>
    <property type="molecule type" value="Genomic_DNA"/>
</dbReference>
<accession>A0A0R2B3A4</accession>
<proteinExistence type="predicted"/>
<feature type="chain" id="PRO_5006415161" description="S-layer protein C-terminal domain-containing protein" evidence="1">
    <location>
        <begin position="27"/>
        <end position="284"/>
    </location>
</feature>
<dbReference type="Proteomes" id="UP000051672">
    <property type="component" value="Unassembled WGS sequence"/>
</dbReference>
<comment type="caution">
    <text evidence="3">The sequence shown here is derived from an EMBL/GenBank/DDBJ whole genome shotgun (WGS) entry which is preliminary data.</text>
</comment>
<organism evidence="3 4">
    <name type="scientific">Lacticaseibacillus brantae DSM 23927</name>
    <dbReference type="NCBI Taxonomy" id="1423727"/>
    <lineage>
        <taxon>Bacteria</taxon>
        <taxon>Bacillati</taxon>
        <taxon>Bacillota</taxon>
        <taxon>Bacilli</taxon>
        <taxon>Lactobacillales</taxon>
        <taxon>Lactobacillaceae</taxon>
        <taxon>Lacticaseibacillus</taxon>
    </lineage>
</organism>
<feature type="domain" description="S-layer protein C-terminal" evidence="2">
    <location>
        <begin position="68"/>
        <end position="100"/>
    </location>
</feature>
<dbReference type="RefSeq" id="WP_057893465.1">
    <property type="nucleotide sequence ID" value="NZ_AYZQ01000001.1"/>
</dbReference>
<sequence length="284" mass="30451">MKKSTLLLSTALLGISLGTLSPVVSAASVKPVVTSASVAAKGVVTINYVKGYGVALWNSPDANRKPVANRTLATGSAWKYFATKTVNGQLWYQLGNNQWVSGKYAIEKTVSTPAPETPSYQPVTGTATIRYVKGYGVALWTNYTAAKKVITGRKLLDGTKWHVTQVAGIGSQVWYNLGGNQWVDGRYVTFVADKPATSLSDSQFAVLAMQQAQKLSGIKLSNIKAWPVTKNADGSREVKVAEDQPNAVQTATIAVYRLTTANALQKLDVAHNTWQTVLTNALTA</sequence>
<reference evidence="3 4" key="1">
    <citation type="journal article" date="2015" name="Genome Announc.">
        <title>Expanding the biotechnology potential of lactobacilli through comparative genomics of 213 strains and associated genera.</title>
        <authorList>
            <person name="Sun Z."/>
            <person name="Harris H.M."/>
            <person name="McCann A."/>
            <person name="Guo C."/>
            <person name="Argimon S."/>
            <person name="Zhang W."/>
            <person name="Yang X."/>
            <person name="Jeffery I.B."/>
            <person name="Cooney J.C."/>
            <person name="Kagawa T.F."/>
            <person name="Liu W."/>
            <person name="Song Y."/>
            <person name="Salvetti E."/>
            <person name="Wrobel A."/>
            <person name="Rasinkangas P."/>
            <person name="Parkhill J."/>
            <person name="Rea M.C."/>
            <person name="O'Sullivan O."/>
            <person name="Ritari J."/>
            <person name="Douillard F.P."/>
            <person name="Paul Ross R."/>
            <person name="Yang R."/>
            <person name="Briner A.E."/>
            <person name="Felis G.E."/>
            <person name="de Vos W.M."/>
            <person name="Barrangou R."/>
            <person name="Klaenhammer T.R."/>
            <person name="Caufield P.W."/>
            <person name="Cui Y."/>
            <person name="Zhang H."/>
            <person name="O'Toole P.W."/>
        </authorList>
    </citation>
    <scope>NUCLEOTIDE SEQUENCE [LARGE SCALE GENOMIC DNA]</scope>
    <source>
        <strain evidence="3 4">DSM 23927</strain>
    </source>
</reference>
<dbReference type="AlphaFoldDB" id="A0A0R2B3A4"/>
<evidence type="ECO:0000256" key="1">
    <source>
        <dbReference type="SAM" id="SignalP"/>
    </source>
</evidence>
<dbReference type="PATRIC" id="fig|1423727.3.peg.141"/>
<keyword evidence="4" id="KW-1185">Reference proteome</keyword>
<dbReference type="InterPro" id="IPR024968">
    <property type="entry name" value="SlpA_C_lactobacillus"/>
</dbReference>
<gene>
    <name evidence="3" type="ORF">FC34_GL000141</name>
</gene>
<name>A0A0R2B3A4_9LACO</name>
<dbReference type="OrthoDB" id="2327594at2"/>
<dbReference type="Pfam" id="PF03217">
    <property type="entry name" value="SlpA"/>
    <property type="match status" value="1"/>
</dbReference>
<evidence type="ECO:0000313" key="3">
    <source>
        <dbReference type="EMBL" id="KRM72436.1"/>
    </source>
</evidence>
<protein>
    <recommendedName>
        <fullName evidence="2">S-layer protein C-terminal domain-containing protein</fullName>
    </recommendedName>
</protein>